<protein>
    <submittedName>
        <fullName evidence="1">Uncharacterized protein</fullName>
    </submittedName>
</protein>
<reference evidence="1" key="1">
    <citation type="submission" date="2022-06" db="EMBL/GenBank/DDBJ databases">
        <authorList>
            <consortium name="SYNGENTA / RWTH Aachen University"/>
        </authorList>
    </citation>
    <scope>NUCLEOTIDE SEQUENCE</scope>
</reference>
<accession>A0AAV0BX01</accession>
<evidence type="ECO:0000313" key="1">
    <source>
        <dbReference type="EMBL" id="CAH7690852.1"/>
    </source>
</evidence>
<organism evidence="1 2">
    <name type="scientific">Phakopsora pachyrhizi</name>
    <name type="common">Asian soybean rust disease fungus</name>
    <dbReference type="NCBI Taxonomy" id="170000"/>
    <lineage>
        <taxon>Eukaryota</taxon>
        <taxon>Fungi</taxon>
        <taxon>Dikarya</taxon>
        <taxon>Basidiomycota</taxon>
        <taxon>Pucciniomycotina</taxon>
        <taxon>Pucciniomycetes</taxon>
        <taxon>Pucciniales</taxon>
        <taxon>Phakopsoraceae</taxon>
        <taxon>Phakopsora</taxon>
    </lineage>
</organism>
<keyword evidence="2" id="KW-1185">Reference proteome</keyword>
<dbReference type="AlphaFoldDB" id="A0AAV0BX01"/>
<sequence>MDLLIKQFRERGGDKLSDKIKISQNGAKLPHQDLQNPIINDRARTLQSDQSSVLIPAFEILAVLIRGNLSNFHNSISTRYISNGLGDSIKPERDNKRDDGEIYDFKNKDQQVLESKQQFDELESLIKSKSKDRDYMNKLKIELMMLDDVLEIC</sequence>
<gene>
    <name evidence="1" type="ORF">PPACK8108_LOCUS26321</name>
</gene>
<dbReference type="Proteomes" id="UP001153365">
    <property type="component" value="Unassembled WGS sequence"/>
</dbReference>
<evidence type="ECO:0000313" key="2">
    <source>
        <dbReference type="Proteomes" id="UP001153365"/>
    </source>
</evidence>
<dbReference type="EMBL" id="CALTRL010006414">
    <property type="protein sequence ID" value="CAH7690852.1"/>
    <property type="molecule type" value="Genomic_DNA"/>
</dbReference>
<name>A0AAV0BX01_PHAPC</name>
<proteinExistence type="predicted"/>
<comment type="caution">
    <text evidence="1">The sequence shown here is derived from an EMBL/GenBank/DDBJ whole genome shotgun (WGS) entry which is preliminary data.</text>
</comment>